<dbReference type="WBParaSite" id="HPLM_0001729601-mRNA-1">
    <property type="protein sequence ID" value="HPLM_0001729601-mRNA-1"/>
    <property type="gene ID" value="HPLM_0001729601"/>
</dbReference>
<dbReference type="Proteomes" id="UP000268014">
    <property type="component" value="Unassembled WGS sequence"/>
</dbReference>
<dbReference type="STRING" id="6290.A0A0N4WZD5"/>
<dbReference type="GO" id="GO:0042796">
    <property type="term" value="P:snRNA transcription by RNA polymerase III"/>
    <property type="evidence" value="ECO:0007669"/>
    <property type="project" value="TreeGrafter"/>
</dbReference>
<dbReference type="AlphaFoldDB" id="A0A0N4WZD5"/>
<reference evidence="1 2" key="2">
    <citation type="submission" date="2018-11" db="EMBL/GenBank/DDBJ databases">
        <authorList>
            <consortium name="Pathogen Informatics"/>
        </authorList>
    </citation>
    <scope>NUCLEOTIDE SEQUENCE [LARGE SCALE GENOMIC DNA]</scope>
    <source>
        <strain evidence="1 2">MHpl1</strain>
    </source>
</reference>
<keyword evidence="2" id="KW-1185">Reference proteome</keyword>
<gene>
    <name evidence="1" type="ORF">HPLM_LOCUS17288</name>
</gene>
<dbReference type="PANTHER" id="PTHR15131:SF3">
    <property type="entry name" value="SNRNA-ACTIVATING PROTEIN COMPLEX SUBUNIT 1"/>
    <property type="match status" value="1"/>
</dbReference>
<dbReference type="OrthoDB" id="20127at2759"/>
<dbReference type="GO" id="GO:0019185">
    <property type="term" value="C:snRNA-activating protein complex"/>
    <property type="evidence" value="ECO:0007669"/>
    <property type="project" value="TreeGrafter"/>
</dbReference>
<name>A0A0N4WZD5_HAEPC</name>
<dbReference type="GO" id="GO:0043565">
    <property type="term" value="F:sequence-specific DNA binding"/>
    <property type="evidence" value="ECO:0007669"/>
    <property type="project" value="TreeGrafter"/>
</dbReference>
<organism evidence="3">
    <name type="scientific">Haemonchus placei</name>
    <name type="common">Barber's pole worm</name>
    <dbReference type="NCBI Taxonomy" id="6290"/>
    <lineage>
        <taxon>Eukaryota</taxon>
        <taxon>Metazoa</taxon>
        <taxon>Ecdysozoa</taxon>
        <taxon>Nematoda</taxon>
        <taxon>Chromadorea</taxon>
        <taxon>Rhabditida</taxon>
        <taxon>Rhabditina</taxon>
        <taxon>Rhabditomorpha</taxon>
        <taxon>Strongyloidea</taxon>
        <taxon>Trichostrongylidae</taxon>
        <taxon>Haemonchus</taxon>
    </lineage>
</organism>
<evidence type="ECO:0000313" key="2">
    <source>
        <dbReference type="Proteomes" id="UP000268014"/>
    </source>
</evidence>
<proteinExistence type="predicted"/>
<reference evidence="3" key="1">
    <citation type="submission" date="2017-02" db="UniProtKB">
        <authorList>
            <consortium name="WormBaseParasite"/>
        </authorList>
    </citation>
    <scope>IDENTIFICATION</scope>
</reference>
<dbReference type="EMBL" id="UZAF01019875">
    <property type="protein sequence ID" value="VDO64375.1"/>
    <property type="molecule type" value="Genomic_DNA"/>
</dbReference>
<dbReference type="Pfam" id="PF09808">
    <property type="entry name" value="SNAPC1"/>
    <property type="match status" value="1"/>
</dbReference>
<evidence type="ECO:0000313" key="3">
    <source>
        <dbReference type="WBParaSite" id="HPLM_0001729601-mRNA-1"/>
    </source>
</evidence>
<dbReference type="PANTHER" id="PTHR15131">
    <property type="entry name" value="SMALL NUCLEAR RNA ACTIVATING COMPLEX, POLYPEPTIDE 1"/>
    <property type="match status" value="1"/>
</dbReference>
<dbReference type="InterPro" id="IPR019188">
    <property type="entry name" value="SNAPC1"/>
</dbReference>
<protein>
    <submittedName>
        <fullName evidence="1 3">Uncharacterized protein</fullName>
    </submittedName>
</protein>
<accession>A0A0N4WZD5</accession>
<evidence type="ECO:0000313" key="1">
    <source>
        <dbReference type="EMBL" id="VDO64375.1"/>
    </source>
</evidence>
<sequence length="282" mass="32385">MSESKTRMPDVCSAIEDDLCTLLQAFKEKASLRLVKFYEVAADYHLQDVYAGRLNVAEYLEFAECYLRSAFAYTGEGSSETPRNILERVFGIYVTYFLYYGQASDYLVKIPTNCSDLDLLLNFVKSTLIPYRHLDAVGCIYKLVHDDAFAIMPFHNDFDPATQKKYYSSTKKDGENHDQENYVPLEITRSILEGPVFKTEPHAEVKTEEANDENLGKSRSSIRDRAFNSVISFCRGKRAIHSEDQGWYFSLLNSNVRKSMLITGLERKESEQTDGQKRQIFL</sequence>
<dbReference type="GO" id="GO:0042795">
    <property type="term" value="P:snRNA transcription by RNA polymerase II"/>
    <property type="evidence" value="ECO:0007669"/>
    <property type="project" value="TreeGrafter"/>
</dbReference>